<feature type="region of interest" description="Disordered" evidence="2">
    <location>
        <begin position="1"/>
        <end position="26"/>
    </location>
</feature>
<feature type="compositionally biased region" description="Polar residues" evidence="2">
    <location>
        <begin position="312"/>
        <end position="324"/>
    </location>
</feature>
<feature type="compositionally biased region" description="Polar residues" evidence="2">
    <location>
        <begin position="166"/>
        <end position="181"/>
    </location>
</feature>
<accession>A0A9P9AAS1</accession>
<dbReference type="Gene3D" id="3.30.70.330">
    <property type="match status" value="1"/>
</dbReference>
<feature type="region of interest" description="Disordered" evidence="2">
    <location>
        <begin position="65"/>
        <end position="325"/>
    </location>
</feature>
<keyword evidence="1" id="KW-0694">RNA-binding</keyword>
<feature type="compositionally biased region" description="Basic and acidic residues" evidence="2">
    <location>
        <begin position="485"/>
        <end position="497"/>
    </location>
</feature>
<dbReference type="PANTHER" id="PTHR23295:SF6">
    <property type="entry name" value="NEOSIN, ISOFORM A"/>
    <property type="match status" value="1"/>
</dbReference>
<dbReference type="OrthoDB" id="10044938at2759"/>
<dbReference type="InterPro" id="IPR035979">
    <property type="entry name" value="RBD_domain_sf"/>
</dbReference>
<reference evidence="4" key="1">
    <citation type="journal article" date="2021" name="Nat. Commun.">
        <title>Genetic determinants of endophytism in the Arabidopsis root mycobiome.</title>
        <authorList>
            <person name="Mesny F."/>
            <person name="Miyauchi S."/>
            <person name="Thiergart T."/>
            <person name="Pickel B."/>
            <person name="Atanasova L."/>
            <person name="Karlsson M."/>
            <person name="Huettel B."/>
            <person name="Barry K.W."/>
            <person name="Haridas S."/>
            <person name="Chen C."/>
            <person name="Bauer D."/>
            <person name="Andreopoulos W."/>
            <person name="Pangilinan J."/>
            <person name="LaButti K."/>
            <person name="Riley R."/>
            <person name="Lipzen A."/>
            <person name="Clum A."/>
            <person name="Drula E."/>
            <person name="Henrissat B."/>
            <person name="Kohler A."/>
            <person name="Grigoriev I.V."/>
            <person name="Martin F.M."/>
            <person name="Hacquard S."/>
        </authorList>
    </citation>
    <scope>NUCLEOTIDE SEQUENCE</scope>
    <source>
        <strain evidence="4">MPI-SDFR-AT-0117</strain>
    </source>
</reference>
<dbReference type="SMART" id="SM00360">
    <property type="entry name" value="RRM"/>
    <property type="match status" value="1"/>
</dbReference>
<evidence type="ECO:0000256" key="1">
    <source>
        <dbReference type="PROSITE-ProRule" id="PRU00176"/>
    </source>
</evidence>
<dbReference type="InterPro" id="IPR052600">
    <property type="entry name" value="Nuc_rcpt_coact/corep"/>
</dbReference>
<keyword evidence="5" id="KW-1185">Reference proteome</keyword>
<feature type="compositionally biased region" description="Pro residues" evidence="2">
    <location>
        <begin position="250"/>
        <end position="259"/>
    </location>
</feature>
<dbReference type="SUPFAM" id="SSF54928">
    <property type="entry name" value="RNA-binding domain, RBD"/>
    <property type="match status" value="1"/>
</dbReference>
<feature type="region of interest" description="Disordered" evidence="2">
    <location>
        <begin position="652"/>
        <end position="715"/>
    </location>
</feature>
<feature type="domain" description="RRM" evidence="3">
    <location>
        <begin position="354"/>
        <end position="425"/>
    </location>
</feature>
<feature type="compositionally biased region" description="Low complexity" evidence="2">
    <location>
        <begin position="684"/>
        <end position="699"/>
    </location>
</feature>
<dbReference type="EMBL" id="JAGSXJ010000012">
    <property type="protein sequence ID" value="KAH6686873.1"/>
    <property type="molecule type" value="Genomic_DNA"/>
</dbReference>
<gene>
    <name evidence="4" type="ORF">F5X68DRAFT_12987</name>
</gene>
<feature type="compositionally biased region" description="Basic and acidic residues" evidence="2">
    <location>
        <begin position="432"/>
        <end position="445"/>
    </location>
</feature>
<feature type="compositionally biased region" description="Low complexity" evidence="2">
    <location>
        <begin position="187"/>
        <end position="205"/>
    </location>
</feature>
<dbReference type="InterPro" id="IPR012677">
    <property type="entry name" value="Nucleotide-bd_a/b_plait_sf"/>
</dbReference>
<proteinExistence type="predicted"/>
<name>A0A9P9AAS1_9PEZI</name>
<evidence type="ECO:0000259" key="3">
    <source>
        <dbReference type="PROSITE" id="PS50102"/>
    </source>
</evidence>
<feature type="compositionally biased region" description="Low complexity" evidence="2">
    <location>
        <begin position="772"/>
        <end position="805"/>
    </location>
</feature>
<dbReference type="Proteomes" id="UP000770015">
    <property type="component" value="Unassembled WGS sequence"/>
</dbReference>
<dbReference type="InterPro" id="IPR000504">
    <property type="entry name" value="RRM_dom"/>
</dbReference>
<protein>
    <submittedName>
        <fullName evidence="4">RNA recognition domain-containing protein</fullName>
    </submittedName>
</protein>
<feature type="compositionally biased region" description="Low complexity" evidence="2">
    <location>
        <begin position="654"/>
        <end position="669"/>
    </location>
</feature>
<feature type="region of interest" description="Disordered" evidence="2">
    <location>
        <begin position="422"/>
        <end position="536"/>
    </location>
</feature>
<feature type="region of interest" description="Disordered" evidence="2">
    <location>
        <begin position="770"/>
        <end position="816"/>
    </location>
</feature>
<evidence type="ECO:0000313" key="4">
    <source>
        <dbReference type="EMBL" id="KAH6686873.1"/>
    </source>
</evidence>
<evidence type="ECO:0000256" key="2">
    <source>
        <dbReference type="SAM" id="MobiDB-lite"/>
    </source>
</evidence>
<dbReference type="PANTHER" id="PTHR23295">
    <property type="entry name" value="NUCLEAR RECEPTOR COACTIVATOR 5-RELATED"/>
    <property type="match status" value="1"/>
</dbReference>
<comment type="caution">
    <text evidence="4">The sequence shown here is derived from an EMBL/GenBank/DDBJ whole genome shotgun (WGS) entry which is preliminary data.</text>
</comment>
<evidence type="ECO:0000313" key="5">
    <source>
        <dbReference type="Proteomes" id="UP000770015"/>
    </source>
</evidence>
<feature type="compositionally biased region" description="Polar residues" evidence="2">
    <location>
        <begin position="262"/>
        <end position="272"/>
    </location>
</feature>
<dbReference type="GO" id="GO:0003723">
    <property type="term" value="F:RNA binding"/>
    <property type="evidence" value="ECO:0007669"/>
    <property type="project" value="UniProtKB-UniRule"/>
</dbReference>
<feature type="compositionally biased region" description="Low complexity" evidence="2">
    <location>
        <begin position="273"/>
        <end position="285"/>
    </location>
</feature>
<feature type="compositionally biased region" description="Polar residues" evidence="2">
    <location>
        <begin position="112"/>
        <end position="121"/>
    </location>
</feature>
<feature type="compositionally biased region" description="Acidic residues" evidence="2">
    <location>
        <begin position="92"/>
        <end position="109"/>
    </location>
</feature>
<dbReference type="PROSITE" id="PS50102">
    <property type="entry name" value="RRM"/>
    <property type="match status" value="1"/>
</dbReference>
<dbReference type="AlphaFoldDB" id="A0A9P9AAS1"/>
<organism evidence="4 5">
    <name type="scientific">Plectosphaerella plurivora</name>
    <dbReference type="NCBI Taxonomy" id="936078"/>
    <lineage>
        <taxon>Eukaryota</taxon>
        <taxon>Fungi</taxon>
        <taxon>Dikarya</taxon>
        <taxon>Ascomycota</taxon>
        <taxon>Pezizomycotina</taxon>
        <taxon>Sordariomycetes</taxon>
        <taxon>Hypocreomycetidae</taxon>
        <taxon>Glomerellales</taxon>
        <taxon>Plectosphaerellaceae</taxon>
        <taxon>Plectosphaerella</taxon>
    </lineage>
</organism>
<sequence>MADQIQAPEVEATAADLSPVSPSPLHSAVSVALPALQDTADLLDTMTEMQSPLLQTAVPVPVTMQPAAGTLPNTHQSEGLPATVAVTNPTDDRDDDVDSLDDPYGEQDDGVASNNQAQPSEQEAGDDDYLKSFDSPAQETQEDGVELSSPHAGAPMPSGPDAVPTGYQQRNGDISISSSGQVGPRNGAPTSYTSASSAAPGAKPSHVQQPDDADNAEVDISRLVAEMAGQADHTPSGPQDAPSGLIPTPSSLPPRPPMPQQAAATSDNTETYQQQLQGQSLSAASFVTGGASGASIDTSRLPPPPTGPAASFNGSQPGHPSNPTAEYERAWQQFTDDERRYMAEANWDKFPEGTRIFIGNLSSERVSKRDVFDLFYVFGRLAQISLKSAYGFVQYHHVDEANGAMHSLQNAEIKGRKIHLEISKIQKKKGREGRESRDEQSRASDRGGGGRNGRDAIPKGPRSDISQNRRGREDPRSGRGHSPRRNRDDKYGRDRGYQESQSRGRSRTPEPYGRQPEQYRRRSPSPPNSYGRGPMTEDQLQIPRRYGSQVPDVQFLLLQEVGRDFVEWVERAFTSRGLKVEVMFLNPNFPRDAVIQRQVVEGVHGIVDLDMRAHSYGKIPLRVFDRSGGTSARYDDYQDLDPNIAAELIGRAKSQAQQAQAQAQYHHASQPPPQPAYGAGGYGQRYPPHHNAPQHHQAYPPGPPTHAPPAQNGGQSDMERVLAQFGNIDGATLQQLVAAVQASQQAPQGAQPQNTQSLDINAILSSLNGSTASAAPAPASYAPPAYSAAAQQQGGGAHVPQQHAQTPVGMPSDSASQVNTIMAQLAKFRQQ</sequence>
<dbReference type="Pfam" id="PF00076">
    <property type="entry name" value="RRM_1"/>
    <property type="match status" value="1"/>
</dbReference>